<organism evidence="2 3">
    <name type="scientific">Glutamicibacter bergerei</name>
    <dbReference type="NCBI Taxonomy" id="256702"/>
    <lineage>
        <taxon>Bacteria</taxon>
        <taxon>Bacillati</taxon>
        <taxon>Actinomycetota</taxon>
        <taxon>Actinomycetes</taxon>
        <taxon>Micrococcales</taxon>
        <taxon>Micrococcaceae</taxon>
        <taxon>Glutamicibacter</taxon>
    </lineage>
</organism>
<evidence type="ECO:0000313" key="2">
    <source>
        <dbReference type="EMBL" id="MFC4714595.1"/>
    </source>
</evidence>
<protein>
    <recommendedName>
        <fullName evidence="4">DUF2530 domain-containing protein</fullName>
    </recommendedName>
</protein>
<sequence length="65" mass="6933">MFVSKKFWFVALWSVMTLGCLFMAVSGMATEAPALVIAGMSGFAAIGASISAYVQQQKQNRKALA</sequence>
<dbReference type="EMBL" id="JBHSHE010000001">
    <property type="protein sequence ID" value="MFC4714595.1"/>
    <property type="molecule type" value="Genomic_DNA"/>
</dbReference>
<reference evidence="3" key="1">
    <citation type="journal article" date="2019" name="Int. J. Syst. Evol. Microbiol.">
        <title>The Global Catalogue of Microorganisms (GCM) 10K type strain sequencing project: providing services to taxonomists for standard genome sequencing and annotation.</title>
        <authorList>
            <consortium name="The Broad Institute Genomics Platform"/>
            <consortium name="The Broad Institute Genome Sequencing Center for Infectious Disease"/>
            <person name="Wu L."/>
            <person name="Ma J."/>
        </authorList>
    </citation>
    <scope>NUCLEOTIDE SEQUENCE [LARGE SCALE GENOMIC DNA]</scope>
    <source>
        <strain evidence="3">CGMCC 1.12849</strain>
    </source>
</reference>
<proteinExistence type="predicted"/>
<name>A0ABV9MG40_9MICC</name>
<gene>
    <name evidence="2" type="ORF">ACFO7V_00300</name>
</gene>
<keyword evidence="1" id="KW-0472">Membrane</keyword>
<dbReference type="Proteomes" id="UP001595884">
    <property type="component" value="Unassembled WGS sequence"/>
</dbReference>
<accession>A0ABV9MG40</accession>
<evidence type="ECO:0008006" key="4">
    <source>
        <dbReference type="Google" id="ProtNLM"/>
    </source>
</evidence>
<keyword evidence="3" id="KW-1185">Reference proteome</keyword>
<feature type="transmembrane region" description="Helical" evidence="1">
    <location>
        <begin position="34"/>
        <end position="54"/>
    </location>
</feature>
<evidence type="ECO:0000313" key="3">
    <source>
        <dbReference type="Proteomes" id="UP001595884"/>
    </source>
</evidence>
<dbReference type="PROSITE" id="PS51257">
    <property type="entry name" value="PROKAR_LIPOPROTEIN"/>
    <property type="match status" value="1"/>
</dbReference>
<dbReference type="RefSeq" id="WP_096256471.1">
    <property type="nucleotide sequence ID" value="NZ_BAAAVQ010000074.1"/>
</dbReference>
<comment type="caution">
    <text evidence="2">The sequence shown here is derived from an EMBL/GenBank/DDBJ whole genome shotgun (WGS) entry which is preliminary data.</text>
</comment>
<keyword evidence="1" id="KW-1133">Transmembrane helix</keyword>
<feature type="transmembrane region" description="Helical" evidence="1">
    <location>
        <begin position="7"/>
        <end position="28"/>
    </location>
</feature>
<evidence type="ECO:0000256" key="1">
    <source>
        <dbReference type="SAM" id="Phobius"/>
    </source>
</evidence>
<keyword evidence="1" id="KW-0812">Transmembrane</keyword>